<sequence length="132" mass="13443">MNIGLKDSSDPGSGSGLPVDDDDDRVDNGDEPREGAVDVGSRRPQGTPAGVQKINPSHPSSSHETAPTPSGATSWRWPAAQTWRTPSPSSPGVVSAASASSPVLGQLQTSPSDSPQPPAQSSHSKVGLRSSP</sequence>
<dbReference type="AlphaFoldDB" id="A0A835VG99"/>
<name>A0A835VG99_VANPL</name>
<reference evidence="2 3" key="1">
    <citation type="journal article" date="2020" name="Nat. Food">
        <title>A phased Vanilla planifolia genome enables genetic improvement of flavour and production.</title>
        <authorList>
            <person name="Hasing T."/>
            <person name="Tang H."/>
            <person name="Brym M."/>
            <person name="Khazi F."/>
            <person name="Huang T."/>
            <person name="Chambers A.H."/>
        </authorList>
    </citation>
    <scope>NUCLEOTIDE SEQUENCE [LARGE SCALE GENOMIC DNA]</scope>
    <source>
        <tissue evidence="2">Leaf</tissue>
    </source>
</reference>
<evidence type="ECO:0000256" key="1">
    <source>
        <dbReference type="SAM" id="MobiDB-lite"/>
    </source>
</evidence>
<accession>A0A835VG99</accession>
<gene>
    <name evidence="2" type="ORF">HPP92_002413</name>
</gene>
<feature type="compositionally biased region" description="Basic and acidic residues" evidence="1">
    <location>
        <begin position="26"/>
        <end position="36"/>
    </location>
</feature>
<proteinExistence type="predicted"/>
<feature type="region of interest" description="Disordered" evidence="1">
    <location>
        <begin position="1"/>
        <end position="132"/>
    </location>
</feature>
<comment type="caution">
    <text evidence="2">The sequence shown here is derived from an EMBL/GenBank/DDBJ whole genome shotgun (WGS) entry which is preliminary data.</text>
</comment>
<feature type="compositionally biased region" description="Low complexity" evidence="1">
    <location>
        <begin position="86"/>
        <end position="124"/>
    </location>
</feature>
<feature type="compositionally biased region" description="Polar residues" evidence="1">
    <location>
        <begin position="54"/>
        <end position="73"/>
    </location>
</feature>
<organism evidence="2 3">
    <name type="scientific">Vanilla planifolia</name>
    <name type="common">Vanilla</name>
    <dbReference type="NCBI Taxonomy" id="51239"/>
    <lineage>
        <taxon>Eukaryota</taxon>
        <taxon>Viridiplantae</taxon>
        <taxon>Streptophyta</taxon>
        <taxon>Embryophyta</taxon>
        <taxon>Tracheophyta</taxon>
        <taxon>Spermatophyta</taxon>
        <taxon>Magnoliopsida</taxon>
        <taxon>Liliopsida</taxon>
        <taxon>Asparagales</taxon>
        <taxon>Orchidaceae</taxon>
        <taxon>Vanilloideae</taxon>
        <taxon>Vanilleae</taxon>
        <taxon>Vanilla</taxon>
    </lineage>
</organism>
<dbReference type="OrthoDB" id="1927254at2759"/>
<dbReference type="EMBL" id="JADCNL010000001">
    <property type="protein sequence ID" value="KAG0497722.1"/>
    <property type="molecule type" value="Genomic_DNA"/>
</dbReference>
<dbReference type="Proteomes" id="UP000636800">
    <property type="component" value="Chromosome 1"/>
</dbReference>
<keyword evidence="3" id="KW-1185">Reference proteome</keyword>
<evidence type="ECO:0000313" key="2">
    <source>
        <dbReference type="EMBL" id="KAG0497722.1"/>
    </source>
</evidence>
<evidence type="ECO:0000313" key="3">
    <source>
        <dbReference type="Proteomes" id="UP000636800"/>
    </source>
</evidence>
<protein>
    <submittedName>
        <fullName evidence="2">Uncharacterized protein</fullName>
    </submittedName>
</protein>